<dbReference type="PANTHER" id="PTHR22925">
    <property type="entry name" value="GLYCOSYL HYDROLASE 43 FAMILY MEMBER"/>
    <property type="match status" value="1"/>
</dbReference>
<sequence>MRNILFICFIFSCVSVFSQNTQISPGVLWNDVNGEQINAHGGCVVFNKGTYYWFGEDRTGFVSNGVSCYQSKDLYNWKRLGLSLKTTGEAKEDLNDISHGRLFERPKVIFNPKTNKWVMWSHWESSNSDYSAARVCVATSDKIEGPYTLYKTFRPNKNESRDQTLFVDTDGKAYHFCSTDMNTNTNIALLRDDFLEPTPTEIKILNELKYEAASIFKVGDVYYGLFSGCTGWDPNPGRSAYTYNILGEWTTGVNFAVDKLKQVTYNSQSNYVFQLPDKDKAFIYMGDRWNRNDPGKSHFVWLPISMRSGYPVVKWYDAWDLSVFNTMYRYKRAESIISGNIYSLLEKISDRLVSKPTNGFTIADDDDDINLNFEFIKTGTPNVYKLKDIKTGKFLESLFGTLRLNSEKKDDTQCWMFNLQEDGYYQIQNVKDKKYITVSGSNTFNGTNLYLTEYSKKLMQDFAVYFDSSKYKYKEADLFSATYRANNLKLMGAK</sequence>
<name>A0A1G8G556_BACOV</name>
<evidence type="ECO:0000313" key="7">
    <source>
        <dbReference type="EMBL" id="SDH89499.1"/>
    </source>
</evidence>
<evidence type="ECO:0000256" key="4">
    <source>
        <dbReference type="RuleBase" id="RU361187"/>
    </source>
</evidence>
<dbReference type="GO" id="GO:0005975">
    <property type="term" value="P:carbohydrate metabolic process"/>
    <property type="evidence" value="ECO:0007669"/>
    <property type="project" value="InterPro"/>
</dbReference>
<comment type="similarity">
    <text evidence="1 4">Belongs to the glycosyl hydrolase 43 family.</text>
</comment>
<evidence type="ECO:0000256" key="3">
    <source>
        <dbReference type="ARBA" id="ARBA00023295"/>
    </source>
</evidence>
<evidence type="ECO:0000256" key="1">
    <source>
        <dbReference type="ARBA" id="ARBA00009865"/>
    </source>
</evidence>
<dbReference type="PANTHER" id="PTHR22925:SF3">
    <property type="entry name" value="GLYCOSYL HYDROLASE FAMILY PROTEIN 43"/>
    <property type="match status" value="1"/>
</dbReference>
<evidence type="ECO:0000313" key="8">
    <source>
        <dbReference type="Proteomes" id="UP000181870"/>
    </source>
</evidence>
<keyword evidence="2 4" id="KW-0378">Hydrolase</keyword>
<dbReference type="RefSeq" id="WP_081352690.1">
    <property type="nucleotide sequence ID" value="NZ_FNDO01000017.1"/>
</dbReference>
<keyword evidence="3 4" id="KW-0326">Glycosidase</keyword>
<gene>
    <name evidence="7" type="ORF">SAMN05192582_10174</name>
</gene>
<dbReference type="InterPro" id="IPR023296">
    <property type="entry name" value="Glyco_hydro_beta-prop_sf"/>
</dbReference>
<dbReference type="AlphaFoldDB" id="A0A1G8G556"/>
<dbReference type="Pfam" id="PF04616">
    <property type="entry name" value="Glyco_hydro_43"/>
    <property type="match status" value="1"/>
</dbReference>
<keyword evidence="5" id="KW-0732">Signal</keyword>
<dbReference type="EMBL" id="FNDO01000017">
    <property type="protein sequence ID" value="SDH89499.1"/>
    <property type="molecule type" value="Genomic_DNA"/>
</dbReference>
<dbReference type="Gene3D" id="2.80.10.50">
    <property type="match status" value="1"/>
</dbReference>
<organism evidence="7 8">
    <name type="scientific">Bacteroides ovatus</name>
    <dbReference type="NCBI Taxonomy" id="28116"/>
    <lineage>
        <taxon>Bacteria</taxon>
        <taxon>Pseudomonadati</taxon>
        <taxon>Bacteroidota</taxon>
        <taxon>Bacteroidia</taxon>
        <taxon>Bacteroidales</taxon>
        <taxon>Bacteroidaceae</taxon>
        <taxon>Bacteroides</taxon>
    </lineage>
</organism>
<feature type="chain" id="PRO_5010175928" evidence="5">
    <location>
        <begin position="19"/>
        <end position="494"/>
    </location>
</feature>
<reference evidence="7 8" key="1">
    <citation type="submission" date="2016-10" db="EMBL/GenBank/DDBJ databases">
        <authorList>
            <person name="de Groot N.N."/>
        </authorList>
    </citation>
    <scope>NUCLEOTIDE SEQUENCE [LARGE SCALE GENOMIC DNA]</scope>
    <source>
        <strain evidence="7 8">NLAE-zl-C57</strain>
    </source>
</reference>
<dbReference type="Gene3D" id="2.115.10.20">
    <property type="entry name" value="Glycosyl hydrolase domain, family 43"/>
    <property type="match status" value="1"/>
</dbReference>
<dbReference type="CDD" id="cd08985">
    <property type="entry name" value="GH43_CtGH43-like"/>
    <property type="match status" value="1"/>
</dbReference>
<feature type="domain" description="Ricin B lectin" evidence="6">
    <location>
        <begin position="373"/>
        <end position="449"/>
    </location>
</feature>
<dbReference type="SUPFAM" id="SSF75005">
    <property type="entry name" value="Arabinanase/levansucrase/invertase"/>
    <property type="match status" value="1"/>
</dbReference>
<dbReference type="InterPro" id="IPR006710">
    <property type="entry name" value="Glyco_hydro_43"/>
</dbReference>
<dbReference type="Proteomes" id="UP000181870">
    <property type="component" value="Unassembled WGS sequence"/>
</dbReference>
<accession>A0A1G8G556</accession>
<dbReference type="InterPro" id="IPR000772">
    <property type="entry name" value="Ricin_B_lectin"/>
</dbReference>
<proteinExistence type="inferred from homology"/>
<protein>
    <submittedName>
        <fullName evidence="7">Glycosyl hydrolases family 43</fullName>
    </submittedName>
</protein>
<dbReference type="SUPFAM" id="SSF50370">
    <property type="entry name" value="Ricin B-like lectins"/>
    <property type="match status" value="1"/>
</dbReference>
<dbReference type="GO" id="GO:0004553">
    <property type="term" value="F:hydrolase activity, hydrolyzing O-glycosyl compounds"/>
    <property type="evidence" value="ECO:0007669"/>
    <property type="project" value="InterPro"/>
</dbReference>
<dbReference type="InterPro" id="IPR035992">
    <property type="entry name" value="Ricin_B-like_lectins"/>
</dbReference>
<feature type="signal peptide" evidence="5">
    <location>
        <begin position="1"/>
        <end position="18"/>
    </location>
</feature>
<evidence type="ECO:0000256" key="2">
    <source>
        <dbReference type="ARBA" id="ARBA00022801"/>
    </source>
</evidence>
<evidence type="ECO:0000256" key="5">
    <source>
        <dbReference type="SAM" id="SignalP"/>
    </source>
</evidence>
<evidence type="ECO:0000259" key="6">
    <source>
        <dbReference type="Pfam" id="PF14200"/>
    </source>
</evidence>
<dbReference type="Pfam" id="PF14200">
    <property type="entry name" value="RicinB_lectin_2"/>
    <property type="match status" value="1"/>
</dbReference>